<feature type="transmembrane region" description="Helical" evidence="5">
    <location>
        <begin position="267"/>
        <end position="284"/>
    </location>
</feature>
<sequence length="378" mass="38599">MTSANTPATRLATRLAFLVAGFGMAAWAPLVPFAKERLGVDDAVLGILLLCLGLGSVLAMMLTGVLSTRFGAKPIILAGGIGLAVVLPLLTIASTPLTLGIALLAFGASLGSIDVAMNLHAVEVERAAGRPMMSGFHALFSIGGLAGATLMTVLLSVRAGPTQSALLCTALMAMAIFVISPRLLRTAPDSGGPLFVAPHGIVLLLAALTCIIFLAEGAMLDWGALYITDANLMPPAQAGLGYILFSVTMTIGRLTGDWITARIGDRMTLLWGGMITVLGFAVLLTAPQAFLALTGFLLIGLGASNIVPVLFRQAGRQTVMPAGLAIAAVTTSGYAGILLGPALIGFAAHAVGLQTSFWMLAALVALVPLMGRRATSGG</sequence>
<dbReference type="Proteomes" id="UP000248975">
    <property type="component" value="Unassembled WGS sequence"/>
</dbReference>
<dbReference type="GO" id="GO:0022857">
    <property type="term" value="F:transmembrane transporter activity"/>
    <property type="evidence" value="ECO:0007669"/>
    <property type="project" value="InterPro"/>
</dbReference>
<dbReference type="InterPro" id="IPR011701">
    <property type="entry name" value="MFS"/>
</dbReference>
<evidence type="ECO:0000256" key="2">
    <source>
        <dbReference type="ARBA" id="ARBA00022692"/>
    </source>
</evidence>
<evidence type="ECO:0000313" key="8">
    <source>
        <dbReference type="Proteomes" id="UP000248975"/>
    </source>
</evidence>
<feature type="transmembrane region" description="Helical" evidence="5">
    <location>
        <begin position="43"/>
        <end position="63"/>
    </location>
</feature>
<proteinExistence type="predicted"/>
<keyword evidence="4 5" id="KW-0472">Membrane</keyword>
<dbReference type="PANTHER" id="PTHR23514:SF13">
    <property type="entry name" value="INNER MEMBRANE PROTEIN YBJJ"/>
    <property type="match status" value="1"/>
</dbReference>
<dbReference type="PROSITE" id="PS50850">
    <property type="entry name" value="MFS"/>
    <property type="match status" value="1"/>
</dbReference>
<dbReference type="PANTHER" id="PTHR23514">
    <property type="entry name" value="BYPASS OF STOP CODON PROTEIN 6"/>
    <property type="match status" value="1"/>
</dbReference>
<evidence type="ECO:0000256" key="5">
    <source>
        <dbReference type="SAM" id="Phobius"/>
    </source>
</evidence>
<feature type="transmembrane region" description="Helical" evidence="5">
    <location>
        <begin position="196"/>
        <end position="215"/>
    </location>
</feature>
<dbReference type="InterPro" id="IPR051788">
    <property type="entry name" value="MFS_Transporter"/>
</dbReference>
<dbReference type="InterPro" id="IPR020846">
    <property type="entry name" value="MFS_dom"/>
</dbReference>
<feature type="transmembrane region" description="Helical" evidence="5">
    <location>
        <begin position="323"/>
        <end position="344"/>
    </location>
</feature>
<dbReference type="InterPro" id="IPR036259">
    <property type="entry name" value="MFS_trans_sf"/>
</dbReference>
<accession>A0A2W5SLW6</accession>
<evidence type="ECO:0000256" key="1">
    <source>
        <dbReference type="ARBA" id="ARBA00004141"/>
    </source>
</evidence>
<name>A0A2W5SLW6_CERSP</name>
<feature type="transmembrane region" description="Helical" evidence="5">
    <location>
        <begin position="350"/>
        <end position="371"/>
    </location>
</feature>
<comment type="caution">
    <text evidence="7">The sequence shown here is derived from an EMBL/GenBank/DDBJ whole genome shotgun (WGS) entry which is preliminary data.</text>
</comment>
<protein>
    <submittedName>
        <fullName evidence="7">MFS transporter</fullName>
    </submittedName>
</protein>
<keyword evidence="2 5" id="KW-0812">Transmembrane</keyword>
<evidence type="ECO:0000259" key="6">
    <source>
        <dbReference type="PROSITE" id="PS50850"/>
    </source>
</evidence>
<keyword evidence="3 5" id="KW-1133">Transmembrane helix</keyword>
<feature type="transmembrane region" description="Helical" evidence="5">
    <location>
        <begin position="163"/>
        <end position="184"/>
    </location>
</feature>
<evidence type="ECO:0000256" key="3">
    <source>
        <dbReference type="ARBA" id="ARBA00022989"/>
    </source>
</evidence>
<dbReference type="CDD" id="cd17393">
    <property type="entry name" value="MFS_MosC_like"/>
    <property type="match status" value="1"/>
</dbReference>
<feature type="transmembrane region" description="Helical" evidence="5">
    <location>
        <begin position="138"/>
        <end position="157"/>
    </location>
</feature>
<feature type="domain" description="Major facilitator superfamily (MFS) profile" evidence="6">
    <location>
        <begin position="9"/>
        <end position="378"/>
    </location>
</feature>
<dbReference type="GO" id="GO:0016020">
    <property type="term" value="C:membrane"/>
    <property type="evidence" value="ECO:0007669"/>
    <property type="project" value="UniProtKB-SubCell"/>
</dbReference>
<gene>
    <name evidence="7" type="ORF">DI533_07095</name>
</gene>
<dbReference type="Gene3D" id="1.20.1250.20">
    <property type="entry name" value="MFS general substrate transporter like domains"/>
    <property type="match status" value="2"/>
</dbReference>
<feature type="transmembrane region" description="Helical" evidence="5">
    <location>
        <begin position="235"/>
        <end position="255"/>
    </location>
</feature>
<evidence type="ECO:0000256" key="4">
    <source>
        <dbReference type="ARBA" id="ARBA00023136"/>
    </source>
</evidence>
<feature type="transmembrane region" description="Helical" evidence="5">
    <location>
        <begin position="99"/>
        <end position="117"/>
    </location>
</feature>
<feature type="transmembrane region" description="Helical" evidence="5">
    <location>
        <begin position="290"/>
        <end position="311"/>
    </location>
</feature>
<dbReference type="SUPFAM" id="SSF103473">
    <property type="entry name" value="MFS general substrate transporter"/>
    <property type="match status" value="1"/>
</dbReference>
<dbReference type="AlphaFoldDB" id="A0A2W5SLW6"/>
<organism evidence="7 8">
    <name type="scientific">Cereibacter sphaeroides</name>
    <name type="common">Rhodobacter sphaeroides</name>
    <dbReference type="NCBI Taxonomy" id="1063"/>
    <lineage>
        <taxon>Bacteria</taxon>
        <taxon>Pseudomonadati</taxon>
        <taxon>Pseudomonadota</taxon>
        <taxon>Alphaproteobacteria</taxon>
        <taxon>Rhodobacterales</taxon>
        <taxon>Paracoccaceae</taxon>
        <taxon>Cereibacter</taxon>
    </lineage>
</organism>
<feature type="transmembrane region" description="Helical" evidence="5">
    <location>
        <begin position="12"/>
        <end position="31"/>
    </location>
</feature>
<feature type="transmembrane region" description="Helical" evidence="5">
    <location>
        <begin position="75"/>
        <end position="93"/>
    </location>
</feature>
<reference evidence="7 8" key="1">
    <citation type="submission" date="2017-08" db="EMBL/GenBank/DDBJ databases">
        <title>Infants hospitalized years apart are colonized by the same room-sourced microbial strains.</title>
        <authorList>
            <person name="Brooks B."/>
            <person name="Olm M.R."/>
            <person name="Firek B.A."/>
            <person name="Baker R."/>
            <person name="Thomas B.C."/>
            <person name="Morowitz M.J."/>
            <person name="Banfield J.F."/>
        </authorList>
    </citation>
    <scope>NUCLEOTIDE SEQUENCE [LARGE SCALE GENOMIC DNA]</scope>
    <source>
        <strain evidence="7">S2_003_000_R2_11</strain>
    </source>
</reference>
<dbReference type="Pfam" id="PF07690">
    <property type="entry name" value="MFS_1"/>
    <property type="match status" value="1"/>
</dbReference>
<evidence type="ECO:0000313" key="7">
    <source>
        <dbReference type="EMBL" id="PZR00336.1"/>
    </source>
</evidence>
<comment type="subcellular location">
    <subcellularLocation>
        <location evidence="1">Membrane</location>
        <topology evidence="1">Multi-pass membrane protein</topology>
    </subcellularLocation>
</comment>
<dbReference type="EMBL" id="QFQS01000001">
    <property type="protein sequence ID" value="PZR00336.1"/>
    <property type="molecule type" value="Genomic_DNA"/>
</dbReference>